<dbReference type="OrthoDB" id="594666at2"/>
<feature type="compositionally biased region" description="Basic and acidic residues" evidence="1">
    <location>
        <begin position="111"/>
        <end position="129"/>
    </location>
</feature>
<dbReference type="AlphaFoldDB" id="A0A1I2TB28"/>
<evidence type="ECO:0000256" key="1">
    <source>
        <dbReference type="SAM" id="MobiDB-lite"/>
    </source>
</evidence>
<feature type="region of interest" description="Disordered" evidence="1">
    <location>
        <begin position="80"/>
        <end position="142"/>
    </location>
</feature>
<dbReference type="Proteomes" id="UP000199642">
    <property type="component" value="Unassembled WGS sequence"/>
</dbReference>
<evidence type="ECO:0008006" key="4">
    <source>
        <dbReference type="Google" id="ProtNLM"/>
    </source>
</evidence>
<dbReference type="RefSeq" id="WP_092790833.1">
    <property type="nucleotide sequence ID" value="NZ_FOPC01000005.1"/>
</dbReference>
<dbReference type="STRING" id="435880.SAMN04487988_105198"/>
<keyword evidence="3" id="KW-1185">Reference proteome</keyword>
<organism evidence="2 3">
    <name type="scientific">Algoriphagus hitonicola</name>
    <dbReference type="NCBI Taxonomy" id="435880"/>
    <lineage>
        <taxon>Bacteria</taxon>
        <taxon>Pseudomonadati</taxon>
        <taxon>Bacteroidota</taxon>
        <taxon>Cytophagia</taxon>
        <taxon>Cytophagales</taxon>
        <taxon>Cyclobacteriaceae</taxon>
        <taxon>Algoriphagus</taxon>
    </lineage>
</organism>
<evidence type="ECO:0000313" key="3">
    <source>
        <dbReference type="Proteomes" id="UP000199642"/>
    </source>
</evidence>
<evidence type="ECO:0000313" key="2">
    <source>
        <dbReference type="EMBL" id="SFG59511.1"/>
    </source>
</evidence>
<dbReference type="EMBL" id="FOPC01000005">
    <property type="protein sequence ID" value="SFG59511.1"/>
    <property type="molecule type" value="Genomic_DNA"/>
</dbReference>
<sequence length="250" mass="28430">MNASQFQEILNRESDIGKTEILQLKKIQENFPYFNIPHILNARYEYQKSGELPMSLGLAAITSPNRIYLKTLVEAPLTKSKSGNTEDLLPEESREKPDPASRTQSLLKLSENLRGDQPKSSDSKPEDKPKKRTRRPGAGEDLIESIKKKEKKIILDDKKKEQIDLIKAFSKKEIKLATIKEIEANQNNENLAESSTKINDNLISETFANLLVKQGKTSKAIEIYKKLGLKFPDKRAYFADLIENLKNSNK</sequence>
<proteinExistence type="predicted"/>
<gene>
    <name evidence="2" type="ORF">SAMN04487988_105198</name>
</gene>
<protein>
    <recommendedName>
        <fullName evidence="4">Tetratricopeptide repeat-containing protein</fullName>
    </recommendedName>
</protein>
<reference evidence="3" key="1">
    <citation type="submission" date="2016-10" db="EMBL/GenBank/DDBJ databases">
        <authorList>
            <person name="Varghese N."/>
            <person name="Submissions S."/>
        </authorList>
    </citation>
    <scope>NUCLEOTIDE SEQUENCE [LARGE SCALE GENOMIC DNA]</scope>
    <source>
        <strain evidence="3">DSM 19315</strain>
    </source>
</reference>
<accession>A0A1I2TB28</accession>
<name>A0A1I2TB28_9BACT</name>